<dbReference type="InterPro" id="IPR029055">
    <property type="entry name" value="Ntn_hydrolases_N"/>
</dbReference>
<reference evidence="1 2" key="1">
    <citation type="journal article" date="2013" name="Antonie Van Leeuwenhoek">
        <title>Dongia rigui sp. nov., isolated from freshwater of a large wetland in Korea.</title>
        <authorList>
            <person name="Baik K.S."/>
            <person name="Hwang Y.M."/>
            <person name="Choi J.S."/>
            <person name="Kwon J."/>
            <person name="Seong C.N."/>
        </authorList>
    </citation>
    <scope>NUCLEOTIDE SEQUENCE [LARGE SCALE GENOMIC DNA]</scope>
    <source>
        <strain evidence="1 2">04SU4-P</strain>
    </source>
</reference>
<name>A0ABU5E056_9PROT</name>
<dbReference type="Proteomes" id="UP001271769">
    <property type="component" value="Unassembled WGS sequence"/>
</dbReference>
<sequence>MTFSLVGRCADTGMFGVAITTSSIAVASRCPWARAGVGAVATQNVTDPRLGNQGLDLLAQGMSAPDALKALMAKAPSSQHRQVTIIDKQGRTAHWTGAKTLGTNNVAEAEDCVAAGNLLQNPDVPAAMVKAFVQSKGRHLADRLLAGLQTGIVAGGEMGPVHSAGLLVVHEQSWPLADLRVDWSDDNPVVRLRRLWEDYQPQMDAYITRALNPDAAPSYGVPGDMGADK</sequence>
<dbReference type="PANTHER" id="PTHR39328">
    <property type="entry name" value="BLL2871 PROTEIN"/>
    <property type="match status" value="1"/>
</dbReference>
<organism evidence="1 2">
    <name type="scientific">Dongia rigui</name>
    <dbReference type="NCBI Taxonomy" id="940149"/>
    <lineage>
        <taxon>Bacteria</taxon>
        <taxon>Pseudomonadati</taxon>
        <taxon>Pseudomonadota</taxon>
        <taxon>Alphaproteobacteria</taxon>
        <taxon>Rhodospirillales</taxon>
        <taxon>Dongiaceae</taxon>
        <taxon>Dongia</taxon>
    </lineage>
</organism>
<accession>A0ABU5E056</accession>
<dbReference type="PANTHER" id="PTHR39328:SF1">
    <property type="entry name" value="BLL2871 PROTEIN"/>
    <property type="match status" value="1"/>
</dbReference>
<dbReference type="EMBL" id="JAXCLX010000002">
    <property type="protein sequence ID" value="MDY0872969.1"/>
    <property type="molecule type" value="Genomic_DNA"/>
</dbReference>
<evidence type="ECO:0000313" key="2">
    <source>
        <dbReference type="Proteomes" id="UP001271769"/>
    </source>
</evidence>
<protein>
    <submittedName>
        <fullName evidence="1">DUF1028 domain-containing protein</fullName>
    </submittedName>
</protein>
<dbReference type="SUPFAM" id="SSF56235">
    <property type="entry name" value="N-terminal nucleophile aminohydrolases (Ntn hydrolases)"/>
    <property type="match status" value="1"/>
</dbReference>
<dbReference type="Gene3D" id="3.60.20.10">
    <property type="entry name" value="Glutamine Phosphoribosylpyrophosphate, subunit 1, domain 1"/>
    <property type="match status" value="1"/>
</dbReference>
<dbReference type="InterPro" id="IPR010430">
    <property type="entry name" value="DUF1028"/>
</dbReference>
<dbReference type="RefSeq" id="WP_320501439.1">
    <property type="nucleotide sequence ID" value="NZ_JAXCLX010000002.1"/>
</dbReference>
<dbReference type="Pfam" id="PF06267">
    <property type="entry name" value="DUF1028"/>
    <property type="match status" value="1"/>
</dbReference>
<evidence type="ECO:0000313" key="1">
    <source>
        <dbReference type="EMBL" id="MDY0872969.1"/>
    </source>
</evidence>
<comment type="caution">
    <text evidence="1">The sequence shown here is derived from an EMBL/GenBank/DDBJ whole genome shotgun (WGS) entry which is preliminary data.</text>
</comment>
<proteinExistence type="predicted"/>
<keyword evidence="2" id="KW-1185">Reference proteome</keyword>
<gene>
    <name evidence="1" type="ORF">SMD31_13590</name>
</gene>